<dbReference type="Proteomes" id="UP001157733">
    <property type="component" value="Chromosome"/>
</dbReference>
<organism evidence="2 3">
    <name type="scientific">Nitrospina watsonii</name>
    <dbReference type="NCBI Taxonomy" id="1323948"/>
    <lineage>
        <taxon>Bacteria</taxon>
        <taxon>Pseudomonadati</taxon>
        <taxon>Nitrospinota/Tectimicrobiota group</taxon>
        <taxon>Nitrospinota</taxon>
        <taxon>Nitrospinia</taxon>
        <taxon>Nitrospinales</taxon>
        <taxon>Nitrospinaceae</taxon>
        <taxon>Nitrospina</taxon>
    </lineage>
</organism>
<reference evidence="2 3" key="1">
    <citation type="submission" date="2022-09" db="EMBL/GenBank/DDBJ databases">
        <authorList>
            <person name="Kop L."/>
        </authorList>
    </citation>
    <scope>NUCLEOTIDE SEQUENCE [LARGE SCALE GENOMIC DNA]</scope>
    <source>
        <strain evidence="2 3">347</strain>
    </source>
</reference>
<evidence type="ECO:0000313" key="3">
    <source>
        <dbReference type="Proteomes" id="UP001157733"/>
    </source>
</evidence>
<protein>
    <recommendedName>
        <fullName evidence="4">DUF2946 domain-containing protein</fullName>
    </recommendedName>
</protein>
<dbReference type="EMBL" id="OX336137">
    <property type="protein sequence ID" value="CAI2718285.1"/>
    <property type="molecule type" value="Genomic_DNA"/>
</dbReference>
<feature type="region of interest" description="Disordered" evidence="1">
    <location>
        <begin position="67"/>
        <end position="97"/>
    </location>
</feature>
<evidence type="ECO:0000313" key="2">
    <source>
        <dbReference type="EMBL" id="CAI2718285.1"/>
    </source>
</evidence>
<keyword evidence="3" id="KW-1185">Reference proteome</keyword>
<evidence type="ECO:0008006" key="4">
    <source>
        <dbReference type="Google" id="ProtNLM"/>
    </source>
</evidence>
<sequence length="97" mass="10827">MERISPVMVYFCEKNRILLALVAGIFLWCQASQAIAMMPHQIKMMDCSKTMMCGVCSVALHSGAPDLSPPPPEIRAFAEPQYTTPEPHPLSLYHPPR</sequence>
<accession>A0ABN8W2I3</accession>
<gene>
    <name evidence="2" type="ORF">NSPWAT_1426</name>
</gene>
<evidence type="ECO:0000256" key="1">
    <source>
        <dbReference type="SAM" id="MobiDB-lite"/>
    </source>
</evidence>
<proteinExistence type="predicted"/>
<name>A0ABN8W2I3_9BACT</name>